<feature type="domain" description="RNA polymerase sigma-70" evidence="9">
    <location>
        <begin position="59"/>
        <end position="72"/>
    </location>
</feature>
<gene>
    <name evidence="10" type="primary">sigH</name>
    <name evidence="10" type="ORF">HZI73_10555</name>
</gene>
<evidence type="ECO:0000313" key="11">
    <source>
        <dbReference type="Proteomes" id="UP000683246"/>
    </source>
</evidence>
<evidence type="ECO:0000256" key="1">
    <source>
        <dbReference type="ARBA" id="ARBA00007788"/>
    </source>
</evidence>
<reference evidence="10" key="1">
    <citation type="submission" date="2020-07" db="EMBL/GenBank/DDBJ databases">
        <title>Vallitalea pronyensis genome.</title>
        <authorList>
            <person name="Postec A."/>
        </authorList>
    </citation>
    <scope>NUCLEOTIDE SEQUENCE</scope>
    <source>
        <strain evidence="10">FatNI3</strain>
    </source>
</reference>
<feature type="domain" description="HTH luxR-type" evidence="8">
    <location>
        <begin position="177"/>
        <end position="204"/>
    </location>
</feature>
<dbReference type="InterPro" id="IPR016371">
    <property type="entry name" value="RNA_pol_sigma-H_factor"/>
</dbReference>
<dbReference type="Pfam" id="PF04542">
    <property type="entry name" value="Sigma70_r2"/>
    <property type="match status" value="1"/>
</dbReference>
<protein>
    <recommendedName>
        <fullName evidence="2">RNA polymerase sigma factor SigS</fullName>
    </recommendedName>
</protein>
<evidence type="ECO:0000256" key="3">
    <source>
        <dbReference type="ARBA" id="ARBA00023015"/>
    </source>
</evidence>
<dbReference type="SUPFAM" id="SSF46894">
    <property type="entry name" value="C-terminal effector domain of the bipartite response regulators"/>
    <property type="match status" value="1"/>
</dbReference>
<dbReference type="NCBIfam" id="NF006148">
    <property type="entry name" value="PRK08295.1-5"/>
    <property type="match status" value="1"/>
</dbReference>
<dbReference type="NCBIfam" id="TIGR02937">
    <property type="entry name" value="sigma70-ECF"/>
    <property type="match status" value="1"/>
</dbReference>
<organism evidence="10 11">
    <name type="scientific">Vallitalea pronyensis</name>
    <dbReference type="NCBI Taxonomy" id="1348613"/>
    <lineage>
        <taxon>Bacteria</taxon>
        <taxon>Bacillati</taxon>
        <taxon>Bacillota</taxon>
        <taxon>Clostridia</taxon>
        <taxon>Lachnospirales</taxon>
        <taxon>Vallitaleaceae</taxon>
        <taxon>Vallitalea</taxon>
    </lineage>
</organism>
<dbReference type="PROSITE" id="PS00622">
    <property type="entry name" value="HTH_LUXR_1"/>
    <property type="match status" value="1"/>
</dbReference>
<dbReference type="PANTHER" id="PTHR30385">
    <property type="entry name" value="SIGMA FACTOR F FLAGELLAR"/>
    <property type="match status" value="1"/>
</dbReference>
<dbReference type="Gene3D" id="1.10.10.10">
    <property type="entry name" value="Winged helix-like DNA-binding domain superfamily/Winged helix DNA-binding domain"/>
    <property type="match status" value="1"/>
</dbReference>
<keyword evidence="6" id="KW-0804">Transcription</keyword>
<dbReference type="GO" id="GO:0006352">
    <property type="term" value="P:DNA-templated transcription initiation"/>
    <property type="evidence" value="ECO:0007669"/>
    <property type="project" value="InterPro"/>
</dbReference>
<dbReference type="GO" id="GO:0016987">
    <property type="term" value="F:sigma factor activity"/>
    <property type="evidence" value="ECO:0007669"/>
    <property type="project" value="UniProtKB-KW"/>
</dbReference>
<comment type="similarity">
    <text evidence="1">Belongs to the sigma-70 factor family.</text>
</comment>
<evidence type="ECO:0000256" key="5">
    <source>
        <dbReference type="ARBA" id="ARBA00023125"/>
    </source>
</evidence>
<dbReference type="InterPro" id="IPR016032">
    <property type="entry name" value="Sig_transdc_resp-reg_C-effctor"/>
</dbReference>
<dbReference type="PIRSF" id="PIRSF002939">
    <property type="entry name" value="RNA_polymerase_sigma-H_factor"/>
    <property type="match status" value="1"/>
</dbReference>
<dbReference type="NCBIfam" id="NF006145">
    <property type="entry name" value="PRK08295.1-2"/>
    <property type="match status" value="1"/>
</dbReference>
<dbReference type="Pfam" id="PF08281">
    <property type="entry name" value="Sigma70_r4_2"/>
    <property type="match status" value="1"/>
</dbReference>
<keyword evidence="11" id="KW-1185">Reference proteome</keyword>
<dbReference type="InterPro" id="IPR013325">
    <property type="entry name" value="RNA_pol_sigma_r2"/>
</dbReference>
<evidence type="ECO:0000313" key="10">
    <source>
        <dbReference type="EMBL" id="QUI22707.1"/>
    </source>
</evidence>
<dbReference type="SUPFAM" id="SSF88946">
    <property type="entry name" value="Sigma2 domain of RNA polymerase sigma factors"/>
    <property type="match status" value="1"/>
</dbReference>
<dbReference type="AlphaFoldDB" id="A0A8J8SGT6"/>
<comment type="function">
    <text evidence="7">Sigma factors are initiation factors that promote the attachment of RNA polymerase to specific initiation sites and are then released. Sigma-S contributes to the protection against external stress, thus playing a role in cellular fitness and survival.</text>
</comment>
<name>A0A8J8SGT6_9FIRM</name>
<dbReference type="KEGG" id="vpy:HZI73_10555"/>
<dbReference type="Gene3D" id="1.20.120.1810">
    <property type="match status" value="1"/>
</dbReference>
<dbReference type="EMBL" id="CP058649">
    <property type="protein sequence ID" value="QUI22707.1"/>
    <property type="molecule type" value="Genomic_DNA"/>
</dbReference>
<sequence length="214" mass="24618">MQLDQATWYDSYLTNSDEELVAIVRDGDNEALDYLMNKYKILVEKKAKSYFLIGASRDDIIQEGMIGLFKAIRDFKEEKTASFYSFADLCVTRQIISAVKASTRQKHLPLNSYISLNKPSYEEENDKATLIDKMPSQKIINPEDLLIGQENLSIIEHELSARLSKLEKEVLRCYIDGKSYVEIAEYLIRPVKSIDNALQRIKKKVEAILIEKNV</sequence>
<proteinExistence type="inferred from homology"/>
<evidence type="ECO:0000256" key="4">
    <source>
        <dbReference type="ARBA" id="ARBA00023082"/>
    </source>
</evidence>
<dbReference type="RefSeq" id="WP_212698199.1">
    <property type="nucleotide sequence ID" value="NZ_CP058649.1"/>
</dbReference>
<dbReference type="InterPro" id="IPR013249">
    <property type="entry name" value="RNA_pol_sigma70_r4_t2"/>
</dbReference>
<evidence type="ECO:0000256" key="2">
    <source>
        <dbReference type="ARBA" id="ARBA00021245"/>
    </source>
</evidence>
<dbReference type="PANTHER" id="PTHR30385:SF1">
    <property type="entry name" value="RNA POLYMERASE SIGMA-H FACTOR"/>
    <property type="match status" value="1"/>
</dbReference>
<dbReference type="InterPro" id="IPR000943">
    <property type="entry name" value="RNA_pol_sigma70"/>
</dbReference>
<dbReference type="GO" id="GO:0003677">
    <property type="term" value="F:DNA binding"/>
    <property type="evidence" value="ECO:0007669"/>
    <property type="project" value="UniProtKB-KW"/>
</dbReference>
<dbReference type="InterPro" id="IPR014284">
    <property type="entry name" value="RNA_pol_sigma-70_dom"/>
</dbReference>
<keyword evidence="5" id="KW-0238">DNA-binding</keyword>
<dbReference type="PROSITE" id="PS00715">
    <property type="entry name" value="SIGMA70_1"/>
    <property type="match status" value="1"/>
</dbReference>
<evidence type="ECO:0000259" key="9">
    <source>
        <dbReference type="PROSITE" id="PS00715"/>
    </source>
</evidence>
<keyword evidence="3" id="KW-0805">Transcription regulation</keyword>
<dbReference type="NCBIfam" id="NF006147">
    <property type="entry name" value="PRK08295.1-4"/>
    <property type="match status" value="1"/>
</dbReference>
<evidence type="ECO:0000256" key="6">
    <source>
        <dbReference type="ARBA" id="ARBA00023163"/>
    </source>
</evidence>
<evidence type="ECO:0000259" key="8">
    <source>
        <dbReference type="PROSITE" id="PS00622"/>
    </source>
</evidence>
<dbReference type="InterPro" id="IPR036388">
    <property type="entry name" value="WH-like_DNA-bd_sf"/>
</dbReference>
<dbReference type="InterPro" id="IPR000792">
    <property type="entry name" value="Tscrpt_reg_LuxR_C"/>
</dbReference>
<evidence type="ECO:0000256" key="7">
    <source>
        <dbReference type="ARBA" id="ARBA00024701"/>
    </source>
</evidence>
<accession>A0A8J8SGT6</accession>
<keyword evidence="4" id="KW-0731">Sigma factor</keyword>
<dbReference type="InterPro" id="IPR007627">
    <property type="entry name" value="RNA_pol_sigma70_r2"/>
</dbReference>
<dbReference type="Proteomes" id="UP000683246">
    <property type="component" value="Chromosome"/>
</dbReference>